<evidence type="ECO:0000313" key="1">
    <source>
        <dbReference type="EMBL" id="ARP98155.1"/>
    </source>
</evidence>
<dbReference type="AlphaFoldDB" id="A0A1W6ZLK8"/>
<keyword evidence="2" id="KW-1185">Reference proteome</keyword>
<dbReference type="KEGG" id="psin:CAK95_02950"/>
<protein>
    <submittedName>
        <fullName evidence="1">Uncharacterized protein</fullName>
    </submittedName>
</protein>
<reference evidence="1 2" key="1">
    <citation type="submission" date="2017-05" db="EMBL/GenBank/DDBJ databases">
        <title>Full genome sequence of Pseudorhodoplanes sinuspersici.</title>
        <authorList>
            <person name="Dastgheib S.M.M."/>
            <person name="Shavandi M."/>
            <person name="Tirandaz H."/>
        </authorList>
    </citation>
    <scope>NUCLEOTIDE SEQUENCE [LARGE SCALE GENOMIC DNA]</scope>
    <source>
        <strain evidence="1 2">RIPI110</strain>
    </source>
</reference>
<proteinExistence type="predicted"/>
<gene>
    <name evidence="1" type="ORF">CAK95_02950</name>
</gene>
<evidence type="ECO:0000313" key="2">
    <source>
        <dbReference type="Proteomes" id="UP000194137"/>
    </source>
</evidence>
<dbReference type="Proteomes" id="UP000194137">
    <property type="component" value="Chromosome"/>
</dbReference>
<name>A0A1W6ZLK8_9HYPH</name>
<sequence length="609" mass="68202">MAEAAAVQVSSLFDDVPVADLGTISIRVFVLPPKQKKGKEAKEVAIPLDADESEAFAFEAQGSTPMTSYLESNKGKRCVVFLVNGQRQEALDNTFIVQELGFKYLRSRMMIAVDVDGLAPEAIGKMMQGSRQNFYKGHIFEAISKRIIATLKNDPDLIRLEEEAEEAVSELSAGDEKVKQTLDQLIDSHHEHGHDFAEGQGSAGDSKDSDELGFKTVVKDGVVTLLPPDTGQAADYPVLSSGSANVRLRPNQARDISVKSIPSGHWPAVAQFNVENDPGVLELNVKHQKLDTHGKLTLLFNEPEGFDTDQYPVRAKVKVAVRFNGIKETRLLELNVVVKPDTPPPEPKLLDEPTYLKVSSREPIKIRTDGGDVHVRLRWDGKDRLLNANVPQWTLSAKVTSDPRPQPEMNFSEPLAGRFSLLISPREDWTPGDKLKFEVTAHGPRGRELYAFFEALVVEPPPPPEPDPRKPQLVDGEFKTGQMRRPPYQLKVIKRDDYDQPCWNADEWTDDDPGAFLAPTDRAPLTLIINEDMAALRDFRRALTKRNTEQDVERKVNKYTSHIAFHLYQMYQATQGQKEEGVDAADARRREEIRRVAMTMIRLMDVAAK</sequence>
<dbReference type="EMBL" id="CP021112">
    <property type="protein sequence ID" value="ARP98155.1"/>
    <property type="molecule type" value="Genomic_DNA"/>
</dbReference>
<dbReference type="RefSeq" id="WP_086086469.1">
    <property type="nucleotide sequence ID" value="NZ_CP021112.1"/>
</dbReference>
<dbReference type="STRING" id="1235591.CAK95_02950"/>
<accession>A0A1W6ZLK8</accession>
<organism evidence="1 2">
    <name type="scientific">Pseudorhodoplanes sinuspersici</name>
    <dbReference type="NCBI Taxonomy" id="1235591"/>
    <lineage>
        <taxon>Bacteria</taxon>
        <taxon>Pseudomonadati</taxon>
        <taxon>Pseudomonadota</taxon>
        <taxon>Alphaproteobacteria</taxon>
        <taxon>Hyphomicrobiales</taxon>
        <taxon>Pseudorhodoplanes</taxon>
    </lineage>
</organism>
<dbReference type="OrthoDB" id="8434654at2"/>